<keyword evidence="1" id="KW-0805">Transcription regulation</keyword>
<dbReference type="InterPro" id="IPR023187">
    <property type="entry name" value="Tscrpt_reg_MarR-type_CS"/>
</dbReference>
<dbReference type="PROSITE" id="PS50995">
    <property type="entry name" value="HTH_MARR_2"/>
    <property type="match status" value="1"/>
</dbReference>
<reference evidence="5" key="1">
    <citation type="submission" date="2023-07" db="EMBL/GenBank/DDBJ databases">
        <title>Mucosal microbiota of week-old chicken and adult hens.</title>
        <authorList>
            <person name="Volf J."/>
            <person name="Karasova D."/>
            <person name="Crhanova M."/>
            <person name="Faldynova M."/>
            <person name="Prikrylova H."/>
            <person name="Zeman M."/>
            <person name="Babak V."/>
            <person name="Rajova J."/>
            <person name="Rychlik I."/>
        </authorList>
    </citation>
    <scope>NUCLEOTIDE SEQUENCE</scope>
    <source>
        <strain evidence="5">ET902</strain>
    </source>
</reference>
<keyword evidence="2" id="KW-0238">DNA-binding</keyword>
<dbReference type="InterPro" id="IPR036388">
    <property type="entry name" value="WH-like_DNA-bd_sf"/>
</dbReference>
<dbReference type="PROSITE" id="PS01117">
    <property type="entry name" value="HTH_MARR_1"/>
    <property type="match status" value="1"/>
</dbReference>
<protein>
    <submittedName>
        <fullName evidence="5">MarR family transcriptional regulator</fullName>
    </submittedName>
</protein>
<keyword evidence="6" id="KW-1185">Reference proteome</keyword>
<evidence type="ECO:0000259" key="4">
    <source>
        <dbReference type="PROSITE" id="PS50995"/>
    </source>
</evidence>
<dbReference type="Proteomes" id="UP001175147">
    <property type="component" value="Unassembled WGS sequence"/>
</dbReference>
<dbReference type="PANTHER" id="PTHR42756">
    <property type="entry name" value="TRANSCRIPTIONAL REGULATOR, MARR"/>
    <property type="match status" value="1"/>
</dbReference>
<organism evidence="5 6">
    <name type="scientific">Brachyspira innocens</name>
    <dbReference type="NCBI Taxonomy" id="13264"/>
    <lineage>
        <taxon>Bacteria</taxon>
        <taxon>Pseudomonadati</taxon>
        <taxon>Spirochaetota</taxon>
        <taxon>Spirochaetia</taxon>
        <taxon>Brachyspirales</taxon>
        <taxon>Brachyspiraceae</taxon>
        <taxon>Brachyspira</taxon>
    </lineage>
</organism>
<dbReference type="EMBL" id="JAUPBM010000279">
    <property type="protein sequence ID" value="MDO7021711.1"/>
    <property type="molecule type" value="Genomic_DNA"/>
</dbReference>
<dbReference type="SUPFAM" id="SSF46785">
    <property type="entry name" value="Winged helix' DNA-binding domain"/>
    <property type="match status" value="1"/>
</dbReference>
<dbReference type="Pfam" id="PF01047">
    <property type="entry name" value="MarR"/>
    <property type="match status" value="1"/>
</dbReference>
<evidence type="ECO:0000313" key="5">
    <source>
        <dbReference type="EMBL" id="MDO7021711.1"/>
    </source>
</evidence>
<dbReference type="Gene3D" id="1.10.10.10">
    <property type="entry name" value="Winged helix-like DNA-binding domain superfamily/Winged helix DNA-binding domain"/>
    <property type="match status" value="1"/>
</dbReference>
<keyword evidence="3" id="KW-0804">Transcription</keyword>
<dbReference type="InterPro" id="IPR036390">
    <property type="entry name" value="WH_DNA-bd_sf"/>
</dbReference>
<sequence>MKNEELKKCMEVMYNFWYTSNRFYYLWAKQYGITDSTLFTLLIIYNSKECSQSSITEKLSLPKQTICSILDNLEKKGYIKKKINAEDKRNKIITLTKKGITFAEPILKDLEKMDIKMLKCLSAEEIKTYTEPQKKLIEFMENYFND</sequence>
<dbReference type="SMART" id="SM00347">
    <property type="entry name" value="HTH_MARR"/>
    <property type="match status" value="1"/>
</dbReference>
<evidence type="ECO:0000256" key="3">
    <source>
        <dbReference type="ARBA" id="ARBA00023163"/>
    </source>
</evidence>
<gene>
    <name evidence="5" type="ORF">Q5M86_13120</name>
</gene>
<dbReference type="InterPro" id="IPR000835">
    <property type="entry name" value="HTH_MarR-typ"/>
</dbReference>
<proteinExistence type="predicted"/>
<evidence type="ECO:0000256" key="1">
    <source>
        <dbReference type="ARBA" id="ARBA00023015"/>
    </source>
</evidence>
<comment type="caution">
    <text evidence="5">The sequence shown here is derived from an EMBL/GenBank/DDBJ whole genome shotgun (WGS) entry which is preliminary data.</text>
</comment>
<dbReference type="RefSeq" id="WP_020004984.1">
    <property type="nucleotide sequence ID" value="NZ_JAUPBL010000045.1"/>
</dbReference>
<evidence type="ECO:0000313" key="6">
    <source>
        <dbReference type="Proteomes" id="UP001175147"/>
    </source>
</evidence>
<dbReference type="PANTHER" id="PTHR42756:SF1">
    <property type="entry name" value="TRANSCRIPTIONAL REPRESSOR OF EMRAB OPERON"/>
    <property type="match status" value="1"/>
</dbReference>
<accession>A0ABT8Z0P7</accession>
<name>A0ABT8Z0P7_9SPIR</name>
<evidence type="ECO:0000256" key="2">
    <source>
        <dbReference type="ARBA" id="ARBA00023125"/>
    </source>
</evidence>
<feature type="domain" description="HTH marR-type" evidence="4">
    <location>
        <begin position="1"/>
        <end position="138"/>
    </location>
</feature>
<dbReference type="PRINTS" id="PR00598">
    <property type="entry name" value="HTHMARR"/>
</dbReference>